<feature type="transmembrane region" description="Helical" evidence="16">
    <location>
        <begin position="313"/>
        <end position="330"/>
    </location>
</feature>
<evidence type="ECO:0000313" key="19">
    <source>
        <dbReference type="EMBL" id="CAF4300565.1"/>
    </source>
</evidence>
<evidence type="ECO:0000256" key="2">
    <source>
        <dbReference type="ARBA" id="ARBA00010590"/>
    </source>
</evidence>
<keyword evidence="15" id="KW-0040">ANK repeat</keyword>
<keyword evidence="7 16" id="KW-0472">Membrane</keyword>
<evidence type="ECO:0000256" key="8">
    <source>
        <dbReference type="ARBA" id="ARBA00030106"/>
    </source>
</evidence>
<evidence type="ECO:0000313" key="23">
    <source>
        <dbReference type="Proteomes" id="UP000663873"/>
    </source>
</evidence>
<dbReference type="AlphaFoldDB" id="A0A818HQU6"/>
<evidence type="ECO:0000256" key="5">
    <source>
        <dbReference type="ARBA" id="ARBA00022692"/>
    </source>
</evidence>
<keyword evidence="23" id="KW-1185">Reference proteome</keyword>
<evidence type="ECO:0000256" key="4">
    <source>
        <dbReference type="ARBA" id="ARBA00022475"/>
    </source>
</evidence>
<feature type="transmembrane region" description="Helical" evidence="16">
    <location>
        <begin position="362"/>
        <end position="380"/>
    </location>
</feature>
<dbReference type="PROSITE" id="PS50088">
    <property type="entry name" value="ANK_REPEAT"/>
    <property type="match status" value="2"/>
</dbReference>
<evidence type="ECO:0000256" key="7">
    <source>
        <dbReference type="ARBA" id="ARBA00023136"/>
    </source>
</evidence>
<gene>
    <name evidence="19" type="ORF">HFQ381_LOCUS13517</name>
    <name evidence="18" type="ORF">LUA448_LOCUS25983</name>
    <name evidence="21" type="ORF">QYT958_LOCUS3236</name>
    <name evidence="17" type="ORF">TIS948_LOCUS28607</name>
    <name evidence="20" type="ORF">UJA718_LOCUS13366</name>
</gene>
<comment type="subunit">
    <text evidence="14">Component of the phagocyte NADPH oxidase core complex/cytochrome b558 complex, composed of CYBB (heavy chain (beta)) and CYBA (light chain (alpha)). Component of the phagocyte NADPH oxidase complex composed of an obligatory core heterodimer formed by the membrane proteins CYBA and CYBB and the cytosolic regulatory subunits NCF1/p47-phox, NCF2/p67-phox, NCF4/p40-phox and the small GTPase RAC1 or RAC2. Interacts with NCF1 (via SH3 domain). Interacts with SH3PXD2A. Interacts with DUOX1, DUOX2 and TPO. Interacts with NOX4; this interaction mediates superoxide generation. Interacts with calprotectin (S100A8/9). Interacts with GBP7. Interacts with NOXO1. Forms a heterodimer with NOX3 and is essential for activity and cell membrane localization of NOX3. Interacts with NOX1.</text>
</comment>
<evidence type="ECO:0000256" key="9">
    <source>
        <dbReference type="ARBA" id="ARBA00030298"/>
    </source>
</evidence>
<dbReference type="Proteomes" id="UP000663873">
    <property type="component" value="Unassembled WGS sequence"/>
</dbReference>
<dbReference type="SUPFAM" id="SSF48403">
    <property type="entry name" value="Ankyrin repeat"/>
    <property type="match status" value="1"/>
</dbReference>
<feature type="repeat" description="ANK" evidence="15">
    <location>
        <begin position="166"/>
        <end position="198"/>
    </location>
</feature>
<dbReference type="InterPro" id="IPR007732">
    <property type="entry name" value="Cyt_b558_asu"/>
</dbReference>
<accession>A0A818HQU6</accession>
<dbReference type="Gene3D" id="1.25.40.20">
    <property type="entry name" value="Ankyrin repeat-containing domain"/>
    <property type="match status" value="1"/>
</dbReference>
<dbReference type="InterPro" id="IPR002110">
    <property type="entry name" value="Ankyrin_rpt"/>
</dbReference>
<keyword evidence="4" id="KW-1003">Cell membrane</keyword>
<evidence type="ECO:0000256" key="13">
    <source>
        <dbReference type="ARBA" id="ARBA00033347"/>
    </source>
</evidence>
<reference evidence="18" key="1">
    <citation type="submission" date="2021-02" db="EMBL/GenBank/DDBJ databases">
        <authorList>
            <person name="Nowell W R."/>
        </authorList>
    </citation>
    <scope>NUCLEOTIDE SEQUENCE</scope>
</reference>
<organism evidence="18 22">
    <name type="scientific">Rotaria socialis</name>
    <dbReference type="NCBI Taxonomy" id="392032"/>
    <lineage>
        <taxon>Eukaryota</taxon>
        <taxon>Metazoa</taxon>
        <taxon>Spiralia</taxon>
        <taxon>Gnathifera</taxon>
        <taxon>Rotifera</taxon>
        <taxon>Eurotatoria</taxon>
        <taxon>Bdelloidea</taxon>
        <taxon>Philodinida</taxon>
        <taxon>Philodinidae</taxon>
        <taxon>Rotaria</taxon>
    </lineage>
</organism>
<dbReference type="EMBL" id="CAJNXB010005143">
    <property type="protein sequence ID" value="CAF3411236.1"/>
    <property type="molecule type" value="Genomic_DNA"/>
</dbReference>
<dbReference type="EMBL" id="CAJNYD010003477">
    <property type="protein sequence ID" value="CAF3512859.1"/>
    <property type="molecule type" value="Genomic_DNA"/>
</dbReference>
<evidence type="ECO:0000313" key="18">
    <source>
        <dbReference type="EMBL" id="CAF3512859.1"/>
    </source>
</evidence>
<comment type="caution">
    <text evidence="18">The sequence shown here is derived from an EMBL/GenBank/DDBJ whole genome shotgun (WGS) entry which is preliminary data.</text>
</comment>
<dbReference type="InterPro" id="IPR036770">
    <property type="entry name" value="Ankyrin_rpt-contain_sf"/>
</dbReference>
<comment type="similarity">
    <text evidence="2">Belongs to the p22phox family.</text>
</comment>
<evidence type="ECO:0000256" key="14">
    <source>
        <dbReference type="ARBA" id="ARBA00050017"/>
    </source>
</evidence>
<evidence type="ECO:0000313" key="22">
    <source>
        <dbReference type="Proteomes" id="UP000663833"/>
    </source>
</evidence>
<dbReference type="GO" id="GO:0005886">
    <property type="term" value="C:plasma membrane"/>
    <property type="evidence" value="ECO:0007669"/>
    <property type="project" value="UniProtKB-SubCell"/>
</dbReference>
<evidence type="ECO:0000256" key="12">
    <source>
        <dbReference type="ARBA" id="ARBA00032067"/>
    </source>
</evidence>
<dbReference type="GO" id="GO:0020037">
    <property type="term" value="F:heme binding"/>
    <property type="evidence" value="ECO:0007669"/>
    <property type="project" value="InterPro"/>
</dbReference>
<dbReference type="OrthoDB" id="2445232at2759"/>
<evidence type="ECO:0000256" key="15">
    <source>
        <dbReference type="PROSITE-ProRule" id="PRU00023"/>
    </source>
</evidence>
<dbReference type="Pfam" id="PF05038">
    <property type="entry name" value="Cytochrom_B558a"/>
    <property type="match status" value="1"/>
</dbReference>
<evidence type="ECO:0000256" key="3">
    <source>
        <dbReference type="ARBA" id="ARBA00017733"/>
    </source>
</evidence>
<dbReference type="PANTHER" id="PTHR15168:SF0">
    <property type="entry name" value="CYTOCHROME B-245 LIGHT CHAIN"/>
    <property type="match status" value="1"/>
</dbReference>
<proteinExistence type="inferred from homology"/>
<dbReference type="EMBL" id="CAJOBR010000225">
    <property type="protein sequence ID" value="CAF4483386.1"/>
    <property type="molecule type" value="Genomic_DNA"/>
</dbReference>
<dbReference type="SMART" id="SM00248">
    <property type="entry name" value="ANK"/>
    <property type="match status" value="3"/>
</dbReference>
<dbReference type="Proteomes" id="UP000663833">
    <property type="component" value="Unassembled WGS sequence"/>
</dbReference>
<comment type="subcellular location">
    <subcellularLocation>
        <location evidence="1">Cell membrane</location>
    </subcellularLocation>
</comment>
<name>A0A818HQU6_9BILA</name>
<evidence type="ECO:0000256" key="6">
    <source>
        <dbReference type="ARBA" id="ARBA00022989"/>
    </source>
</evidence>
<evidence type="ECO:0000256" key="10">
    <source>
        <dbReference type="ARBA" id="ARBA00031067"/>
    </source>
</evidence>
<dbReference type="Proteomes" id="UP000663848">
    <property type="component" value="Unassembled WGS sequence"/>
</dbReference>
<dbReference type="PANTHER" id="PTHR15168">
    <property type="entry name" value="CYTOCHROME B-245 LIGHT CHAIN"/>
    <property type="match status" value="1"/>
</dbReference>
<evidence type="ECO:0000256" key="1">
    <source>
        <dbReference type="ARBA" id="ARBA00004236"/>
    </source>
</evidence>
<protein>
    <recommendedName>
        <fullName evidence="3">Cytochrome b-245 light chain</fullName>
    </recommendedName>
    <alternativeName>
        <fullName evidence="11">Cytochrome b(558) alpha chain</fullName>
    </alternativeName>
    <alternativeName>
        <fullName evidence="10">Cytochrome b558 subunit alpha</fullName>
    </alternativeName>
    <alternativeName>
        <fullName evidence="13">Neutrophil cytochrome b 22 kDa polypeptide</fullName>
    </alternativeName>
    <alternativeName>
        <fullName evidence="12">Superoxide-generating NADPH oxidase light chain subunit</fullName>
    </alternativeName>
    <alternativeName>
        <fullName evidence="8">p22 phagocyte B-cytochrome</fullName>
    </alternativeName>
    <alternativeName>
        <fullName evidence="9">p22-phox</fullName>
    </alternativeName>
</protein>
<evidence type="ECO:0000313" key="17">
    <source>
        <dbReference type="EMBL" id="CAF3411236.1"/>
    </source>
</evidence>
<dbReference type="PROSITE" id="PS50297">
    <property type="entry name" value="ANK_REP_REGION"/>
    <property type="match status" value="1"/>
</dbReference>
<dbReference type="Proteomes" id="UP000663851">
    <property type="component" value="Unassembled WGS sequence"/>
</dbReference>
<evidence type="ECO:0000256" key="16">
    <source>
        <dbReference type="SAM" id="Phobius"/>
    </source>
</evidence>
<keyword evidence="5 16" id="KW-0812">Transmembrane</keyword>
<dbReference type="Pfam" id="PF12796">
    <property type="entry name" value="Ank_2"/>
    <property type="match status" value="1"/>
</dbReference>
<keyword evidence="6 16" id="KW-1133">Transmembrane helix</keyword>
<evidence type="ECO:0000256" key="11">
    <source>
        <dbReference type="ARBA" id="ARBA00031995"/>
    </source>
</evidence>
<dbReference type="EMBL" id="CAJOBO010000854">
    <property type="protein sequence ID" value="CAF4300565.1"/>
    <property type="molecule type" value="Genomic_DNA"/>
</dbReference>
<evidence type="ECO:0000313" key="20">
    <source>
        <dbReference type="EMBL" id="CAF4312718.1"/>
    </source>
</evidence>
<evidence type="ECO:0000313" key="21">
    <source>
        <dbReference type="EMBL" id="CAF4483386.1"/>
    </source>
</evidence>
<feature type="repeat" description="ANK" evidence="15">
    <location>
        <begin position="199"/>
        <end position="231"/>
    </location>
</feature>
<dbReference type="EMBL" id="CAJOBP010001804">
    <property type="protein sequence ID" value="CAF4312718.1"/>
    <property type="molecule type" value="Genomic_DNA"/>
</dbReference>
<dbReference type="Proteomes" id="UP000663825">
    <property type="component" value="Unassembled WGS sequence"/>
</dbReference>
<sequence length="437" mass="49051">MKASTVNWCYNGFGEDLACGSADSIKQCKCQCLTAYFLVFKAELNESQEADTLLLDGKVIQSSDIDFIKNDFKSLELVTLYNLTDAVELLLNRSCVLRNKRTSRAFDLAVWKCHKDVATMFLIAGIEYNGRNQFNETILFVSACGNNSTLTEILIEGGSDLNECTRSWTALHVAAARNHDEVLRVLVKHGCDLNIRDRDGFNALILAILNENLKNVKLLVQCGCSINIEELYSTLCLAKQLTKYPEIERIVWNECTRINMSTDVPTDALTKIVLPASTIEWAMWANEHVLLTGYILGTFSILTIILQFSLWPIGIYGLILAVFIIIIEYPRSGRIVKKSKPRPLQKYPSVLLTKLGPLTRNYFIRFVLYILLSLPCLFLISTITPAISLFIGAGAYGLAALYQEQWKPVEPKTTDDAVPMPTRPPPRAHAYNTLYNA</sequence>